<feature type="transmembrane region" description="Helical" evidence="13">
    <location>
        <begin position="12"/>
        <end position="31"/>
    </location>
</feature>
<keyword evidence="2" id="KW-1003">Cell membrane</keyword>
<dbReference type="EMBL" id="CP028490">
    <property type="protein sequence ID" value="AVX25845.1"/>
    <property type="molecule type" value="Genomic_DNA"/>
</dbReference>
<evidence type="ECO:0000256" key="10">
    <source>
        <dbReference type="PROSITE-ProRule" id="PRU00284"/>
    </source>
</evidence>
<keyword evidence="3" id="KW-0488">Methylation</keyword>
<dbReference type="InterPro" id="IPR003660">
    <property type="entry name" value="HAMP_dom"/>
</dbReference>
<evidence type="ECO:0000256" key="11">
    <source>
        <dbReference type="SAM" id="Coils"/>
    </source>
</evidence>
<gene>
    <name evidence="16" type="ORF">DA456_21965</name>
</gene>
<dbReference type="GO" id="GO:0005886">
    <property type="term" value="C:plasma membrane"/>
    <property type="evidence" value="ECO:0007669"/>
    <property type="project" value="UniProtKB-SubCell"/>
</dbReference>
<feature type="region of interest" description="Disordered" evidence="12">
    <location>
        <begin position="315"/>
        <end position="337"/>
    </location>
</feature>
<dbReference type="AlphaFoldDB" id="A0AAD0ICE0"/>
<evidence type="ECO:0000313" key="17">
    <source>
        <dbReference type="Proteomes" id="UP000240475"/>
    </source>
</evidence>
<dbReference type="PANTHER" id="PTHR32089">
    <property type="entry name" value="METHYL-ACCEPTING CHEMOTAXIS PROTEIN MCPB"/>
    <property type="match status" value="1"/>
</dbReference>
<dbReference type="PANTHER" id="PTHR32089:SF120">
    <property type="entry name" value="METHYL-ACCEPTING CHEMOTAXIS PROTEIN TLPQ"/>
    <property type="match status" value="1"/>
</dbReference>
<feature type="transmembrane region" description="Helical" evidence="13">
    <location>
        <begin position="188"/>
        <end position="211"/>
    </location>
</feature>
<evidence type="ECO:0000256" key="13">
    <source>
        <dbReference type="SAM" id="Phobius"/>
    </source>
</evidence>
<organism evidence="16 17">
    <name type="scientific">Pseudomonas syringae pv. atrofaciens</name>
    <dbReference type="NCBI Taxonomy" id="192087"/>
    <lineage>
        <taxon>Bacteria</taxon>
        <taxon>Pseudomonadati</taxon>
        <taxon>Pseudomonadota</taxon>
        <taxon>Gammaproteobacteria</taxon>
        <taxon>Pseudomonadales</taxon>
        <taxon>Pseudomonadaceae</taxon>
        <taxon>Pseudomonas</taxon>
        <taxon>Pseudomonas syringae</taxon>
    </lineage>
</organism>
<keyword evidence="7 13" id="KW-0472">Membrane</keyword>
<dbReference type="PROSITE" id="PS50111">
    <property type="entry name" value="CHEMOTAXIS_TRANSDUC_2"/>
    <property type="match status" value="1"/>
</dbReference>
<evidence type="ECO:0000256" key="4">
    <source>
        <dbReference type="ARBA" id="ARBA00022500"/>
    </source>
</evidence>
<reference evidence="16 17" key="1">
    <citation type="submission" date="2018-04" db="EMBL/GenBank/DDBJ databases">
        <authorList>
            <person name="Cha J.-S."/>
        </authorList>
    </citation>
    <scope>NUCLEOTIDE SEQUENCE [LARGE SCALE GENOMIC DNA]</scope>
    <source>
        <strain evidence="16 17">LMG5095</strain>
    </source>
</reference>
<evidence type="ECO:0000259" key="15">
    <source>
        <dbReference type="PROSITE" id="PS50885"/>
    </source>
</evidence>
<keyword evidence="8 10" id="KW-0807">Transducer</keyword>
<dbReference type="SMART" id="SM00283">
    <property type="entry name" value="MA"/>
    <property type="match status" value="1"/>
</dbReference>
<dbReference type="InterPro" id="IPR004089">
    <property type="entry name" value="MCPsignal_dom"/>
</dbReference>
<dbReference type="SUPFAM" id="SSF58104">
    <property type="entry name" value="Methyl-accepting chemotaxis protein (MCP) signaling domain"/>
    <property type="match status" value="1"/>
</dbReference>
<dbReference type="Proteomes" id="UP000240475">
    <property type="component" value="Chromosome"/>
</dbReference>
<dbReference type="PROSITE" id="PS50885">
    <property type="entry name" value="HAMP"/>
    <property type="match status" value="1"/>
</dbReference>
<dbReference type="CDD" id="cd11386">
    <property type="entry name" value="MCP_signal"/>
    <property type="match status" value="1"/>
</dbReference>
<evidence type="ECO:0000256" key="12">
    <source>
        <dbReference type="SAM" id="MobiDB-lite"/>
    </source>
</evidence>
<dbReference type="InterPro" id="IPR004090">
    <property type="entry name" value="Chemotax_Me-accpt_rcpt"/>
</dbReference>
<feature type="compositionally biased region" description="Low complexity" evidence="12">
    <location>
        <begin position="319"/>
        <end position="333"/>
    </location>
</feature>
<name>A0AAD0ICE0_PSESX</name>
<dbReference type="GO" id="GO:0004888">
    <property type="term" value="F:transmembrane signaling receptor activity"/>
    <property type="evidence" value="ECO:0007669"/>
    <property type="project" value="InterPro"/>
</dbReference>
<comment type="subcellular location">
    <subcellularLocation>
        <location evidence="1">Cell membrane</location>
        <topology evidence="1">Multi-pass membrane protein</topology>
    </subcellularLocation>
</comment>
<dbReference type="InterPro" id="IPR024478">
    <property type="entry name" value="HlyB_4HB_MCP"/>
</dbReference>
<dbReference type="GO" id="GO:0006935">
    <property type="term" value="P:chemotaxis"/>
    <property type="evidence" value="ECO:0007669"/>
    <property type="project" value="UniProtKB-KW"/>
</dbReference>
<evidence type="ECO:0000256" key="7">
    <source>
        <dbReference type="ARBA" id="ARBA00023136"/>
    </source>
</evidence>
<evidence type="ECO:0000256" key="2">
    <source>
        <dbReference type="ARBA" id="ARBA00022475"/>
    </source>
</evidence>
<dbReference type="FunFam" id="1.10.287.950:FF:000001">
    <property type="entry name" value="Methyl-accepting chemotaxis sensory transducer"/>
    <property type="match status" value="1"/>
</dbReference>
<evidence type="ECO:0000256" key="3">
    <source>
        <dbReference type="ARBA" id="ARBA00022481"/>
    </source>
</evidence>
<sequence>MSLRNMNIAPRAFLGFAMIGTLMLILGVFALSQMSKIRSATEVLADSNVPSIKSLDRFAEVSIRLRVLSYRLLVNRDPETQQKTIELMAMRNKQITDAQAIYEKLISTPDERNLYSQYVQLLSQYRQLEDRLKTLTRANNIDELQGLLNNEMVSNSDQMNVVLRKLVDINTTQLNAVKEQASIEYDSAFNMVIGLLIAATLLTIVFAWMLIKSITTPIATALLAAETIAQGNLTKPISIDGSDEAGRLLLAMKTMQDKLRDTLQGISGSATQLASAAEELNAVTDESARGLVQQNDEIEQAATAVNQMTSAVEEVARNATSTSQASRSAATSAGDGRDLVQETVSAIERMSGDVQGTAELIISLANESRDIGKVLDVIRGLADQTNLLALNAAIEAARAGEAGRGFAVVADEVRALAHRTQQSTSEIERMISSIQTGTEQAVSSMRNSTERAESTLNIAKGAGQALNTINSAVEEINERNMVIASAAEEQAQVAREVDRNLVNIRDLSAQSTNGANQTSAASTELSRLAIDLNGMVARFAL</sequence>
<evidence type="ECO:0000256" key="8">
    <source>
        <dbReference type="ARBA" id="ARBA00023224"/>
    </source>
</evidence>
<evidence type="ECO:0000256" key="1">
    <source>
        <dbReference type="ARBA" id="ARBA00004651"/>
    </source>
</evidence>
<dbReference type="Pfam" id="PF12729">
    <property type="entry name" value="4HB_MCP_1"/>
    <property type="match status" value="1"/>
</dbReference>
<keyword evidence="6 13" id="KW-1133">Transmembrane helix</keyword>
<protein>
    <submittedName>
        <fullName evidence="16">Methyl-accepting chemotaxis protein</fullName>
    </submittedName>
</protein>
<dbReference type="GO" id="GO:0007165">
    <property type="term" value="P:signal transduction"/>
    <property type="evidence" value="ECO:0007669"/>
    <property type="project" value="UniProtKB-KW"/>
</dbReference>
<evidence type="ECO:0000256" key="6">
    <source>
        <dbReference type="ARBA" id="ARBA00022989"/>
    </source>
</evidence>
<dbReference type="PRINTS" id="PR00260">
    <property type="entry name" value="CHEMTRNSDUCR"/>
</dbReference>
<keyword evidence="11" id="KW-0175">Coiled coil</keyword>
<dbReference type="Pfam" id="PF00015">
    <property type="entry name" value="MCPsignal"/>
    <property type="match status" value="1"/>
</dbReference>
<evidence type="ECO:0000256" key="5">
    <source>
        <dbReference type="ARBA" id="ARBA00022692"/>
    </source>
</evidence>
<evidence type="ECO:0000259" key="14">
    <source>
        <dbReference type="PROSITE" id="PS50111"/>
    </source>
</evidence>
<dbReference type="Gene3D" id="1.10.287.950">
    <property type="entry name" value="Methyl-accepting chemotaxis protein"/>
    <property type="match status" value="1"/>
</dbReference>
<keyword evidence="5 13" id="KW-0812">Transmembrane</keyword>
<feature type="coiled-coil region" evidence="11">
    <location>
        <begin position="118"/>
        <end position="145"/>
    </location>
</feature>
<keyword evidence="4" id="KW-0145">Chemotaxis</keyword>
<accession>A0AAD0ICE0</accession>
<dbReference type="CDD" id="cd06225">
    <property type="entry name" value="HAMP"/>
    <property type="match status" value="1"/>
</dbReference>
<evidence type="ECO:0000256" key="9">
    <source>
        <dbReference type="ARBA" id="ARBA00029447"/>
    </source>
</evidence>
<proteinExistence type="inferred from homology"/>
<dbReference type="SMART" id="SM00304">
    <property type="entry name" value="HAMP"/>
    <property type="match status" value="2"/>
</dbReference>
<comment type="similarity">
    <text evidence="9">Belongs to the methyl-accepting chemotaxis (MCP) protein family.</text>
</comment>
<evidence type="ECO:0000313" key="16">
    <source>
        <dbReference type="EMBL" id="AVX25845.1"/>
    </source>
</evidence>
<feature type="domain" description="Methyl-accepting transducer" evidence="14">
    <location>
        <begin position="269"/>
        <end position="505"/>
    </location>
</feature>
<dbReference type="Pfam" id="PF00672">
    <property type="entry name" value="HAMP"/>
    <property type="match status" value="1"/>
</dbReference>
<feature type="domain" description="HAMP" evidence="15">
    <location>
        <begin position="212"/>
        <end position="264"/>
    </location>
</feature>